<evidence type="ECO:0000313" key="5">
    <source>
        <dbReference type="EMBL" id="TSL89858.1"/>
    </source>
</evidence>
<dbReference type="Pfam" id="PF21989">
    <property type="entry name" value="RA_2"/>
    <property type="match status" value="1"/>
</dbReference>
<feature type="compositionally biased region" description="Basic and acidic residues" evidence="1">
    <location>
        <begin position="563"/>
        <end position="581"/>
    </location>
</feature>
<dbReference type="AlphaFoldDB" id="A0A556U1R5"/>
<dbReference type="InterPro" id="IPR000299">
    <property type="entry name" value="FERM_domain"/>
</dbReference>
<dbReference type="Proteomes" id="UP000319801">
    <property type="component" value="Unassembled WGS sequence"/>
</dbReference>
<feature type="domain" description="Ras-associating" evidence="4">
    <location>
        <begin position="164"/>
        <end position="220"/>
    </location>
</feature>
<feature type="compositionally biased region" description="Polar residues" evidence="1">
    <location>
        <begin position="741"/>
        <end position="754"/>
    </location>
</feature>
<dbReference type="FunFam" id="2.30.42.10:FF:000053">
    <property type="entry name" value="FERM and PDZ domain-containing protein 4"/>
    <property type="match status" value="1"/>
</dbReference>
<dbReference type="InterPro" id="IPR035963">
    <property type="entry name" value="FERM_2"/>
</dbReference>
<dbReference type="SUPFAM" id="SSF47031">
    <property type="entry name" value="Second domain of FERM"/>
    <property type="match status" value="1"/>
</dbReference>
<dbReference type="InterPro" id="IPR000159">
    <property type="entry name" value="RA_dom"/>
</dbReference>
<dbReference type="PROSITE" id="PS50200">
    <property type="entry name" value="RA"/>
    <property type="match status" value="1"/>
</dbReference>
<gene>
    <name evidence="5" type="ORF">Baya_7347</name>
</gene>
<dbReference type="InterPro" id="IPR036034">
    <property type="entry name" value="PDZ_sf"/>
</dbReference>
<dbReference type="SUPFAM" id="SSF50729">
    <property type="entry name" value="PH domain-like"/>
    <property type="match status" value="1"/>
</dbReference>
<evidence type="ECO:0000259" key="4">
    <source>
        <dbReference type="PROSITE" id="PS50200"/>
    </source>
</evidence>
<reference evidence="5 6" key="1">
    <citation type="journal article" date="2019" name="Genome Biol. Evol.">
        <title>Whole-Genome Sequencing of the Giant Devil Catfish, Bagarius yarrelli.</title>
        <authorList>
            <person name="Jiang W."/>
            <person name="Lv Y."/>
            <person name="Cheng L."/>
            <person name="Yang K."/>
            <person name="Chao B."/>
            <person name="Wang X."/>
            <person name="Li Y."/>
            <person name="Pan X."/>
            <person name="You X."/>
            <person name="Zhang Y."/>
            <person name="Yang J."/>
            <person name="Li J."/>
            <person name="Zhang X."/>
            <person name="Liu S."/>
            <person name="Sun C."/>
            <person name="Yang J."/>
            <person name="Shi Q."/>
        </authorList>
    </citation>
    <scope>NUCLEOTIDE SEQUENCE [LARGE SCALE GENOMIC DNA]</scope>
    <source>
        <strain evidence="5">JWS20170419001</strain>
        <tissue evidence="5">Muscle</tissue>
    </source>
</reference>
<feature type="region of interest" description="Disordered" evidence="1">
    <location>
        <begin position="462"/>
        <end position="504"/>
    </location>
</feature>
<feature type="region of interest" description="Disordered" evidence="1">
    <location>
        <begin position="733"/>
        <end position="754"/>
    </location>
</feature>
<dbReference type="InterPro" id="IPR029071">
    <property type="entry name" value="Ubiquitin-like_domsf"/>
</dbReference>
<dbReference type="InterPro" id="IPR019748">
    <property type="entry name" value="FERM_central"/>
</dbReference>
<dbReference type="InterPro" id="IPR014352">
    <property type="entry name" value="FERM/acyl-CoA-bd_prot_sf"/>
</dbReference>
<dbReference type="CDD" id="cd17169">
    <property type="entry name" value="FERM_F1_FRMPD3"/>
    <property type="match status" value="1"/>
</dbReference>
<dbReference type="PROSITE" id="PS50106">
    <property type="entry name" value="PDZ"/>
    <property type="match status" value="1"/>
</dbReference>
<name>A0A556U1R5_BAGYA</name>
<dbReference type="Pfam" id="PF21477">
    <property type="entry name" value="FERM_C_FAK1"/>
    <property type="match status" value="1"/>
</dbReference>
<feature type="region of interest" description="Disordered" evidence="1">
    <location>
        <begin position="1"/>
        <end position="28"/>
    </location>
</feature>
<feature type="compositionally biased region" description="Pro residues" evidence="1">
    <location>
        <begin position="649"/>
        <end position="661"/>
    </location>
</feature>
<dbReference type="Gene3D" id="2.30.42.10">
    <property type="match status" value="1"/>
</dbReference>
<dbReference type="InterPro" id="IPR011993">
    <property type="entry name" value="PH-like_dom_sf"/>
</dbReference>
<dbReference type="OrthoDB" id="5859304at2759"/>
<feature type="region of interest" description="Disordered" evidence="1">
    <location>
        <begin position="632"/>
        <end position="699"/>
    </location>
</feature>
<dbReference type="PROSITE" id="PS50057">
    <property type="entry name" value="FERM_3"/>
    <property type="match status" value="1"/>
</dbReference>
<dbReference type="SMART" id="SM00228">
    <property type="entry name" value="PDZ"/>
    <property type="match status" value="1"/>
</dbReference>
<dbReference type="CDD" id="cd06769">
    <property type="entry name" value="PDZ_FRMPD1_3_4-like"/>
    <property type="match status" value="1"/>
</dbReference>
<dbReference type="GO" id="GO:0007165">
    <property type="term" value="P:signal transduction"/>
    <property type="evidence" value="ECO:0007669"/>
    <property type="project" value="InterPro"/>
</dbReference>
<comment type="caution">
    <text evidence="5">The sequence shown here is derived from an EMBL/GenBank/DDBJ whole genome shotgun (WGS) entry which is preliminary data.</text>
</comment>
<dbReference type="InterPro" id="IPR019749">
    <property type="entry name" value="Band_41_domain"/>
</dbReference>
<evidence type="ECO:0000259" key="2">
    <source>
        <dbReference type="PROSITE" id="PS50057"/>
    </source>
</evidence>
<proteinExistence type="predicted"/>
<feature type="compositionally biased region" description="Basic and acidic residues" evidence="1">
    <location>
        <begin position="479"/>
        <end position="492"/>
    </location>
</feature>
<feature type="domain" description="FERM" evidence="2">
    <location>
        <begin position="163"/>
        <end position="476"/>
    </location>
</feature>
<evidence type="ECO:0000256" key="1">
    <source>
        <dbReference type="SAM" id="MobiDB-lite"/>
    </source>
</evidence>
<dbReference type="PANTHER" id="PTHR46221">
    <property type="entry name" value="FERM AND PDZ DOMAIN-CONTAINING PROTEIN FAMILY MEMBER"/>
    <property type="match status" value="1"/>
</dbReference>
<dbReference type="SUPFAM" id="SSF54236">
    <property type="entry name" value="Ubiquitin-like"/>
    <property type="match status" value="1"/>
</dbReference>
<dbReference type="Pfam" id="PF00373">
    <property type="entry name" value="FERM_M"/>
    <property type="match status" value="1"/>
</dbReference>
<evidence type="ECO:0000259" key="3">
    <source>
        <dbReference type="PROSITE" id="PS50106"/>
    </source>
</evidence>
<dbReference type="Gene3D" id="2.30.29.30">
    <property type="entry name" value="Pleckstrin-homology domain (PH domain)/Phosphotyrosine-binding domain (PTB)"/>
    <property type="match status" value="1"/>
</dbReference>
<feature type="compositionally biased region" description="Low complexity" evidence="1">
    <location>
        <begin position="679"/>
        <end position="693"/>
    </location>
</feature>
<dbReference type="EMBL" id="VCAZ01000038">
    <property type="protein sequence ID" value="TSL89858.1"/>
    <property type="molecule type" value="Genomic_DNA"/>
</dbReference>
<dbReference type="SUPFAM" id="SSF50156">
    <property type="entry name" value="PDZ domain-like"/>
    <property type="match status" value="1"/>
</dbReference>
<dbReference type="CDD" id="cd14473">
    <property type="entry name" value="FERM_B-lobe"/>
    <property type="match status" value="1"/>
</dbReference>
<sequence length="754" mass="83390">MAQVQDGHPKECDSPAMLEESQDGMDSGSLTSGIARQVFIQRHPIHGFGFIAGSERPVIVRSVSADGPSDGKLFAGDQILVINEENVSDAPRERVIDLVRNCDDSIVLTVLQPLQSPKSAFISAAKKARLRTNPPKVRFSEQVSISDPDSAMLKDDSLLLIPNVLKVFLENGQIKSFTFDNRTTVRDVISSLQDRLSLRYIEHFALVLESGGPDRKHRLHLLQESQPLSHVVHRTYFQGMRCLFRICFFPKDPADLLRRDPAAFEYLYIQSRNDVIKERYGMDWKSDVTLKLAALHIYITVSVARPNQKISLKNVEKEWGLEPFLPLTLLPTVKEKNVCKTLSQLLKTYQHPPPAGNKDDKHTATTLLVGPRHGISHVIDLKNNLTTVLAEFSRVAKVQLFREHQGVARVEVAILEAKPLVLLMEWPDASNFACLISGYYKLFVDPKRTIYYRTPGQSHMIKADYRSSHPHSRSMSSSSRREERDGFSREPSQKISAPPPSQHLGLCHIHLKEQQQLQDLQMQAEEQLDINENFISKSQNRSRAKSDPTLKSIESVADPEGQSDGHHQDSSGFRDRAKTMETSKRIGKSFCDSCKAKLKAGGIVTETGTSGKQALQCASCEGGAVDLIALPPPGNEEDEEIENGVGKLQPPPAAIAAPPPGFRDNSSDEDDAKKKRKAAPTTGDTAAAPPLADTQEKVPVTLIDNVAPRTVRDHAQELDDALVSTLQALEALAASEDYPHHQQTPQTAGGQSSS</sequence>
<accession>A0A556U1R5</accession>
<dbReference type="Gene3D" id="3.10.20.90">
    <property type="entry name" value="Phosphatidylinositol 3-kinase Catalytic Subunit, Chain A, domain 1"/>
    <property type="match status" value="1"/>
</dbReference>
<feature type="domain" description="PDZ" evidence="3">
    <location>
        <begin position="37"/>
        <end position="114"/>
    </location>
</feature>
<keyword evidence="6" id="KW-1185">Reference proteome</keyword>
<dbReference type="SMART" id="SM00295">
    <property type="entry name" value="B41"/>
    <property type="match status" value="1"/>
</dbReference>
<dbReference type="InterPro" id="IPR001478">
    <property type="entry name" value="PDZ"/>
</dbReference>
<organism evidence="5 6">
    <name type="scientific">Bagarius yarrelli</name>
    <name type="common">Goonch</name>
    <name type="synonym">Bagrus yarrelli</name>
    <dbReference type="NCBI Taxonomy" id="175774"/>
    <lineage>
        <taxon>Eukaryota</taxon>
        <taxon>Metazoa</taxon>
        <taxon>Chordata</taxon>
        <taxon>Craniata</taxon>
        <taxon>Vertebrata</taxon>
        <taxon>Euteleostomi</taxon>
        <taxon>Actinopterygii</taxon>
        <taxon>Neopterygii</taxon>
        <taxon>Teleostei</taxon>
        <taxon>Ostariophysi</taxon>
        <taxon>Siluriformes</taxon>
        <taxon>Sisoridae</taxon>
        <taxon>Sisorinae</taxon>
        <taxon>Bagarius</taxon>
    </lineage>
</organism>
<evidence type="ECO:0000313" key="6">
    <source>
        <dbReference type="Proteomes" id="UP000319801"/>
    </source>
</evidence>
<dbReference type="Pfam" id="PF00595">
    <property type="entry name" value="PDZ"/>
    <property type="match status" value="1"/>
</dbReference>
<dbReference type="InterPro" id="IPR049385">
    <property type="entry name" value="FAK1-like_FERM_C"/>
</dbReference>
<protein>
    <submittedName>
        <fullName evidence="5">FERM and PDZ domain-containing protein 3</fullName>
    </submittedName>
</protein>
<feature type="region of interest" description="Disordered" evidence="1">
    <location>
        <begin position="555"/>
        <end position="581"/>
    </location>
</feature>
<dbReference type="FunFam" id="2.30.29.30:FF:000066">
    <property type="entry name" value="FERM and PDZ domain-containing protein 4"/>
    <property type="match status" value="1"/>
</dbReference>
<dbReference type="Gene3D" id="1.20.80.10">
    <property type="match status" value="1"/>
</dbReference>
<dbReference type="PANTHER" id="PTHR46221:SF1">
    <property type="entry name" value="FERM AND PDZ DOMAIN-CONTAINING PROTEIN 3"/>
    <property type="match status" value="1"/>
</dbReference>